<evidence type="ECO:0000313" key="1">
    <source>
        <dbReference type="EMBL" id="OAO17260.1"/>
    </source>
</evidence>
<organism evidence="1 2">
    <name type="scientific">Blastocystis sp. subtype 1 (strain ATCC 50177 / NandII)</name>
    <dbReference type="NCBI Taxonomy" id="478820"/>
    <lineage>
        <taxon>Eukaryota</taxon>
        <taxon>Sar</taxon>
        <taxon>Stramenopiles</taxon>
        <taxon>Bigyra</taxon>
        <taxon>Opalozoa</taxon>
        <taxon>Opalinata</taxon>
        <taxon>Blastocystidae</taxon>
        <taxon>Blastocystis</taxon>
    </lineage>
</organism>
<evidence type="ECO:0000313" key="2">
    <source>
        <dbReference type="Proteomes" id="UP000078348"/>
    </source>
</evidence>
<dbReference type="AlphaFoldDB" id="A0A196SJN4"/>
<dbReference type="Proteomes" id="UP000078348">
    <property type="component" value="Unassembled WGS sequence"/>
</dbReference>
<sequence length="1062" mass="118817">MSNSNPVSEQFSSEREVVEWIQSIEKFPLSVENAIDIVEAVGTFATLSFMTVPLFASIVDEIIQNYAFPRTNSLASFSSSFSSTIQALPEQYVQIYLHLVDVILHAYPSAFHSSIPAFAKASPLFLSFLFDRLASSLADSAAMTLFLELAPSLPMSTDFLDGFFLLLEHAILTDEQQAFQIQSFLHNQVPLLTTEQITSFFPSLLLSPFLFQWLFAHLLPFSHNNHFLVAALLLTKSSRFLECEDSSLKVSTTVESNETGASFLWRIPAPDPISSFLQRTVDAMDKDALTCTSSLLSFYRVLVEQGYDSPLFHTAITTTLRHASDEEQIAFVKVMIDWTQTHTTDAAVHALHTAVMHFPALWDVALYIDLLTLLHRDVFLARKEQPDMLDAALSALFVMHRLPDKIECFFQELVKAHPNDKEVSEVLTAWASYAIRRDEKVLPDAGRVLFHQLLADSSIHLYSVVHSVDRNTSFFSSLKAFISEDTQSTLSSTFNIASSIDTSSTFNLASSTFNTASSIDTSSTFHLAACIDKDAGVILHNPLFSLPFCSDPLVFLPSLSAALRADWLQDQSDALRDDLFFTPASWTPFATLLAESYYCLAVLCAKKGDREEVDRSLEMGLTLECCMRDKSEVVEFKRVLWNVFDLSSLFHDVSDPFVFLFLFQLFLDHSDLLPPLSFTSSLVSSLHTAPSPLPPNQPLLFVLRDILPSLFMPLHRKYTPTFIESATLSLLQTTLPNYRSFLSSPLQPVTFPDWMRSLQSHAVLPSVESMLLLTSRPEMPHFCLHDWKLPSNTHPISLPSFSFDLFQSFLWRQSPEDCFLLLLSSLACLPDPFDGLHDLPFPLSPEIVSFLKPHHLTVPKGSALLSFSASQSTINLFIITPLLLDSFATATASDPSLSSVLYQALWKLLCSHFSLRSPVTEKAVEVVEAALGLIKEGIKKNACIADTLLPLALPIASWCDSPFLFKRQVKVVKKALVGVKEVCDGNSTRAEVKRLLTPFLLTPEKKSPTKRRGRKRVFNRNPAVNAMLEEEEEKQDNYDDLADFIDPTPDHSLQNGDASMFV</sequence>
<name>A0A196SJN4_BLAHN</name>
<protein>
    <submittedName>
        <fullName evidence="1">Uncharacterized protein</fullName>
    </submittedName>
</protein>
<keyword evidence="2" id="KW-1185">Reference proteome</keyword>
<proteinExistence type="predicted"/>
<accession>A0A196SJN4</accession>
<gene>
    <name evidence="1" type="ORF">AV274_0971</name>
</gene>
<dbReference type="EMBL" id="LXWW01000037">
    <property type="protein sequence ID" value="OAO17260.1"/>
    <property type="molecule type" value="Genomic_DNA"/>
</dbReference>
<reference evidence="1 2" key="1">
    <citation type="submission" date="2016-05" db="EMBL/GenBank/DDBJ databases">
        <title>Nuclear genome of Blastocystis sp. subtype 1 NandII.</title>
        <authorList>
            <person name="Gentekaki E."/>
            <person name="Curtis B."/>
            <person name="Stairs C."/>
            <person name="Eme L."/>
            <person name="Herman E."/>
            <person name="Klimes V."/>
            <person name="Arias M.C."/>
            <person name="Elias M."/>
            <person name="Hilliou F."/>
            <person name="Klute M."/>
            <person name="Malik S.-B."/>
            <person name="Pightling A."/>
            <person name="Rachubinski R."/>
            <person name="Salas D."/>
            <person name="Schlacht A."/>
            <person name="Suga H."/>
            <person name="Archibald J."/>
            <person name="Ball S.G."/>
            <person name="Clark G."/>
            <person name="Dacks J."/>
            <person name="Van Der Giezen M."/>
            <person name="Tsaousis A."/>
            <person name="Roger A."/>
        </authorList>
    </citation>
    <scope>NUCLEOTIDE SEQUENCE [LARGE SCALE GENOMIC DNA]</scope>
    <source>
        <strain evidence="2">ATCC 50177 / NandII</strain>
    </source>
</reference>
<comment type="caution">
    <text evidence="1">The sequence shown here is derived from an EMBL/GenBank/DDBJ whole genome shotgun (WGS) entry which is preliminary data.</text>
</comment>